<evidence type="ECO:0000313" key="2">
    <source>
        <dbReference type="EMBL" id="AWP07660.1"/>
    </source>
</evidence>
<protein>
    <submittedName>
        <fullName evidence="2">Uncharacterized protein</fullName>
    </submittedName>
</protein>
<sequence length="120" mass="13107">MRLSGGGSLSLTSESTTKGVKLETHLRQGSSRVKLNIWNVLEAVDASPFLPWRGCVSSSSQRHVMSDDDVNQSPDSVHFQTSNPFDGTRPGGGRTVPMSPVALTRWMKDMDTHRATDTGY</sequence>
<name>A0A2U9BVH5_SCOMX</name>
<accession>A0A2U9BVH5</accession>
<feature type="compositionally biased region" description="Polar residues" evidence="1">
    <location>
        <begin position="71"/>
        <end position="85"/>
    </location>
</feature>
<reference evidence="2 3" key="1">
    <citation type="submission" date="2017-12" db="EMBL/GenBank/DDBJ databases">
        <title>Integrating genomic resources of turbot (Scophthalmus maximus) in depth evaluation of genetic and physical mapping variation across individuals.</title>
        <authorList>
            <person name="Martinez P."/>
        </authorList>
    </citation>
    <scope>NUCLEOTIDE SEQUENCE [LARGE SCALE GENOMIC DNA]</scope>
</reference>
<feature type="region of interest" description="Disordered" evidence="1">
    <location>
        <begin position="60"/>
        <end position="98"/>
    </location>
</feature>
<dbReference type="EMBL" id="CP026251">
    <property type="protein sequence ID" value="AWP07660.1"/>
    <property type="molecule type" value="Genomic_DNA"/>
</dbReference>
<gene>
    <name evidence="2" type="ORF">SMAX5B_019349</name>
</gene>
<evidence type="ECO:0000313" key="3">
    <source>
        <dbReference type="Proteomes" id="UP000246464"/>
    </source>
</evidence>
<dbReference type="Proteomes" id="UP000246464">
    <property type="component" value="Chromosome 9"/>
</dbReference>
<keyword evidence="3" id="KW-1185">Reference proteome</keyword>
<dbReference type="AlphaFoldDB" id="A0A2U9BVH5"/>
<proteinExistence type="predicted"/>
<evidence type="ECO:0000256" key="1">
    <source>
        <dbReference type="SAM" id="MobiDB-lite"/>
    </source>
</evidence>
<organism evidence="2 3">
    <name type="scientific">Scophthalmus maximus</name>
    <name type="common">Turbot</name>
    <name type="synonym">Psetta maxima</name>
    <dbReference type="NCBI Taxonomy" id="52904"/>
    <lineage>
        <taxon>Eukaryota</taxon>
        <taxon>Metazoa</taxon>
        <taxon>Chordata</taxon>
        <taxon>Craniata</taxon>
        <taxon>Vertebrata</taxon>
        <taxon>Euteleostomi</taxon>
        <taxon>Actinopterygii</taxon>
        <taxon>Neopterygii</taxon>
        <taxon>Teleostei</taxon>
        <taxon>Neoteleostei</taxon>
        <taxon>Acanthomorphata</taxon>
        <taxon>Carangaria</taxon>
        <taxon>Pleuronectiformes</taxon>
        <taxon>Pleuronectoidei</taxon>
        <taxon>Scophthalmidae</taxon>
        <taxon>Scophthalmus</taxon>
    </lineage>
</organism>